<evidence type="ECO:0000313" key="3">
    <source>
        <dbReference type="EMBL" id="QDZ13101.1"/>
    </source>
</evidence>
<evidence type="ECO:0000259" key="2">
    <source>
        <dbReference type="Pfam" id="PF08327"/>
    </source>
</evidence>
<dbReference type="InterPro" id="IPR013538">
    <property type="entry name" value="ASHA1/2-like_C"/>
</dbReference>
<evidence type="ECO:0000313" key="4">
    <source>
        <dbReference type="Proteomes" id="UP000315364"/>
    </source>
</evidence>
<dbReference type="Gene3D" id="3.30.530.20">
    <property type="match status" value="1"/>
</dbReference>
<sequence>MVQASGTGADSISFERVYDASIEDVWALWTTREGLEAWFAPEGMRFEVSVLELRVGGAFDHVMTAVGAEEIAYMAKLNRPPTAWVSARFIEIVPHRRLRIRFDIDFVPGVESYPYDMLVELHAEAGRVRMILTADRHPDPEMTRGAIAGLTSQLQRFELAIAARATQEQQP</sequence>
<comment type="similarity">
    <text evidence="1">Belongs to the AHA1 family.</text>
</comment>
<dbReference type="EMBL" id="CP042304">
    <property type="protein sequence ID" value="QDZ13101.1"/>
    <property type="molecule type" value="Genomic_DNA"/>
</dbReference>
<dbReference type="KEGG" id="dea:FPZ08_21600"/>
<dbReference type="CDD" id="cd07814">
    <property type="entry name" value="SRPBCC_CalC_Aha1-like"/>
    <property type="match status" value="1"/>
</dbReference>
<organism evidence="3 4">
    <name type="scientific">Devosia ginsengisoli</name>
    <dbReference type="NCBI Taxonomy" id="400770"/>
    <lineage>
        <taxon>Bacteria</taxon>
        <taxon>Pseudomonadati</taxon>
        <taxon>Pseudomonadota</taxon>
        <taxon>Alphaproteobacteria</taxon>
        <taxon>Hyphomicrobiales</taxon>
        <taxon>Devosiaceae</taxon>
        <taxon>Devosia</taxon>
    </lineage>
</organism>
<dbReference type="InterPro" id="IPR023393">
    <property type="entry name" value="START-like_dom_sf"/>
</dbReference>
<dbReference type="OrthoDB" id="9805228at2"/>
<feature type="domain" description="Activator of Hsp90 ATPase homologue 1/2-like C-terminal" evidence="2">
    <location>
        <begin position="19"/>
        <end position="158"/>
    </location>
</feature>
<keyword evidence="4" id="KW-1185">Reference proteome</keyword>
<dbReference type="Pfam" id="PF08327">
    <property type="entry name" value="AHSA1"/>
    <property type="match status" value="1"/>
</dbReference>
<gene>
    <name evidence="3" type="ORF">FPZ08_21600</name>
</gene>
<accession>A0A5B8LZ39</accession>
<proteinExistence type="inferred from homology"/>
<reference evidence="3 4" key="1">
    <citation type="submission" date="2019-07" db="EMBL/GenBank/DDBJ databases">
        <title>Full genome sequence of Devosia sp. Gsoil 520.</title>
        <authorList>
            <person name="Im W.-T."/>
        </authorList>
    </citation>
    <scope>NUCLEOTIDE SEQUENCE [LARGE SCALE GENOMIC DNA]</scope>
    <source>
        <strain evidence="3 4">Gsoil 520</strain>
    </source>
</reference>
<protein>
    <submittedName>
        <fullName evidence="3">SRPBCC domain-containing protein</fullName>
    </submittedName>
</protein>
<name>A0A5B8LZ39_9HYPH</name>
<evidence type="ECO:0000256" key="1">
    <source>
        <dbReference type="ARBA" id="ARBA00006817"/>
    </source>
</evidence>
<dbReference type="SUPFAM" id="SSF55961">
    <property type="entry name" value="Bet v1-like"/>
    <property type="match status" value="1"/>
</dbReference>
<dbReference type="Proteomes" id="UP000315364">
    <property type="component" value="Chromosome"/>
</dbReference>
<dbReference type="AlphaFoldDB" id="A0A5B8LZ39"/>